<dbReference type="InterPro" id="IPR050360">
    <property type="entry name" value="MFS_Sugar_Transporters"/>
</dbReference>
<evidence type="ECO:0000313" key="11">
    <source>
        <dbReference type="EMBL" id="ODV93705.1"/>
    </source>
</evidence>
<dbReference type="STRING" id="669874.A0A1E4TPL7"/>
<name>A0A1E4TPL7_PACTA</name>
<evidence type="ECO:0000256" key="4">
    <source>
        <dbReference type="ARBA" id="ARBA00022692"/>
    </source>
</evidence>
<dbReference type="FunFam" id="1.20.1250.20:FF:000134">
    <property type="entry name" value="MFS sugar transporter protein"/>
    <property type="match status" value="1"/>
</dbReference>
<dbReference type="Pfam" id="PF00083">
    <property type="entry name" value="Sugar_tr"/>
    <property type="match status" value="1"/>
</dbReference>
<feature type="transmembrane region" description="Helical" evidence="9">
    <location>
        <begin position="317"/>
        <end position="337"/>
    </location>
</feature>
<comment type="similarity">
    <text evidence="2 7">Belongs to the major facilitator superfamily. Sugar transporter (TC 2.A.1.1) family.</text>
</comment>
<feature type="compositionally biased region" description="Acidic residues" evidence="8">
    <location>
        <begin position="460"/>
        <end position="475"/>
    </location>
</feature>
<keyword evidence="4 9" id="KW-0812">Transmembrane</keyword>
<dbReference type="InterPro" id="IPR005828">
    <property type="entry name" value="MFS_sugar_transport-like"/>
</dbReference>
<evidence type="ECO:0000256" key="7">
    <source>
        <dbReference type="RuleBase" id="RU003346"/>
    </source>
</evidence>
<dbReference type="PRINTS" id="PR00171">
    <property type="entry name" value="SUGRTRNSPORT"/>
</dbReference>
<keyword evidence="5 9" id="KW-1133">Transmembrane helix</keyword>
<dbReference type="GO" id="GO:0005351">
    <property type="term" value="F:carbohydrate:proton symporter activity"/>
    <property type="evidence" value="ECO:0007669"/>
    <property type="project" value="TreeGrafter"/>
</dbReference>
<feature type="transmembrane region" description="Helical" evidence="9">
    <location>
        <begin position="97"/>
        <end position="120"/>
    </location>
</feature>
<dbReference type="SUPFAM" id="SSF103473">
    <property type="entry name" value="MFS general substrate transporter"/>
    <property type="match status" value="1"/>
</dbReference>
<protein>
    <recommendedName>
        <fullName evidence="10">Major facilitator superfamily (MFS) profile domain-containing protein</fullName>
    </recommendedName>
</protein>
<feature type="transmembrane region" description="Helical" evidence="9">
    <location>
        <begin position="410"/>
        <end position="431"/>
    </location>
</feature>
<comment type="subcellular location">
    <subcellularLocation>
        <location evidence="1">Membrane</location>
        <topology evidence="1">Multi-pass membrane protein</topology>
    </subcellularLocation>
</comment>
<feature type="transmembrane region" description="Helical" evidence="9">
    <location>
        <begin position="141"/>
        <end position="161"/>
    </location>
</feature>
<feature type="transmembrane region" description="Helical" evidence="9">
    <location>
        <begin position="248"/>
        <end position="275"/>
    </location>
</feature>
<evidence type="ECO:0000256" key="5">
    <source>
        <dbReference type="ARBA" id="ARBA00022989"/>
    </source>
</evidence>
<sequence length="482" mass="53879">LLYFTSAFVSLGVFVFGYDQGVMSGIITERSFVQFFDDPTKAQIGTMVAILELGALASSLSVGRVGDLIGRKKTILVGAAVFVVGGFLQSFSGKMFVLIIGRIISGIAIGLLSAIVPIYQTEISPPASRGRLGCIQWTGNIFGYTASVWVDYWCSFATNQFSWRTPLFIQSLLGLALFVGGFFIVESPRWLLENNKDAQGFEVLNLLFADSPQGTAKNEFEIIKSSVISERLSAPPETRTYKVMFKRYWYRLLIACSAQMWAQINGINVICYYAPMLFEQAGFKNKAALLVTGLNALVYLASTVPPWFLVDKWGRKPILMSGGLVMGVSLLTISYAMWLDKSFTPAVVAVFVFVFNAGFGYSWGPIPWLMCEILPLQIRAKGASLSTATNWVFNYLVGQMTPILQVKMRWGLYFMHGTFCICSVIFVYRFFPETRGVELEEMDKIFNDNPDTNGSKEHQDADDDDDDDDDEDDAYDEVRRHR</sequence>
<dbReference type="InterPro" id="IPR005829">
    <property type="entry name" value="Sugar_transporter_CS"/>
</dbReference>
<keyword evidence="3 7" id="KW-0813">Transport</keyword>
<dbReference type="Proteomes" id="UP000094236">
    <property type="component" value="Unassembled WGS sequence"/>
</dbReference>
<evidence type="ECO:0000256" key="9">
    <source>
        <dbReference type="SAM" id="Phobius"/>
    </source>
</evidence>
<feature type="transmembrane region" description="Helical" evidence="9">
    <location>
        <begin position="343"/>
        <end position="363"/>
    </location>
</feature>
<evidence type="ECO:0000259" key="10">
    <source>
        <dbReference type="PROSITE" id="PS50850"/>
    </source>
</evidence>
<organism evidence="11 12">
    <name type="scientific">Pachysolen tannophilus NRRL Y-2460</name>
    <dbReference type="NCBI Taxonomy" id="669874"/>
    <lineage>
        <taxon>Eukaryota</taxon>
        <taxon>Fungi</taxon>
        <taxon>Dikarya</taxon>
        <taxon>Ascomycota</taxon>
        <taxon>Saccharomycotina</taxon>
        <taxon>Pichiomycetes</taxon>
        <taxon>Pachysolenaceae</taxon>
        <taxon>Pachysolen</taxon>
    </lineage>
</organism>
<evidence type="ECO:0000256" key="8">
    <source>
        <dbReference type="SAM" id="MobiDB-lite"/>
    </source>
</evidence>
<reference evidence="12" key="1">
    <citation type="submission" date="2016-05" db="EMBL/GenBank/DDBJ databases">
        <title>Comparative genomics of biotechnologically important yeasts.</title>
        <authorList>
            <consortium name="DOE Joint Genome Institute"/>
            <person name="Riley R."/>
            <person name="Haridas S."/>
            <person name="Wolfe K.H."/>
            <person name="Lopes M.R."/>
            <person name="Hittinger C.T."/>
            <person name="Goker M."/>
            <person name="Salamov A."/>
            <person name="Wisecaver J."/>
            <person name="Long T.M."/>
            <person name="Aerts A.L."/>
            <person name="Barry K."/>
            <person name="Choi C."/>
            <person name="Clum A."/>
            <person name="Coughlan A.Y."/>
            <person name="Deshpande S."/>
            <person name="Douglass A.P."/>
            <person name="Hanson S.J."/>
            <person name="Klenk H.-P."/>
            <person name="Labutti K."/>
            <person name="Lapidus A."/>
            <person name="Lindquist E."/>
            <person name="Lipzen A."/>
            <person name="Meier-Kolthoff J.P."/>
            <person name="Ohm R.A."/>
            <person name="Otillar R.P."/>
            <person name="Pangilinan J."/>
            <person name="Peng Y."/>
            <person name="Rokas A."/>
            <person name="Rosa C.A."/>
            <person name="Scheuner C."/>
            <person name="Sibirny A.A."/>
            <person name="Slot J.C."/>
            <person name="Stielow J.B."/>
            <person name="Sun H."/>
            <person name="Kurtzman C.P."/>
            <person name="Blackwell M."/>
            <person name="Grigoriev I.V."/>
            <person name="Jeffries T.W."/>
        </authorList>
    </citation>
    <scope>NUCLEOTIDE SEQUENCE [LARGE SCALE GENOMIC DNA]</scope>
    <source>
        <strain evidence="12">NRRL Y-2460</strain>
    </source>
</reference>
<dbReference type="PROSITE" id="PS50850">
    <property type="entry name" value="MFS"/>
    <property type="match status" value="1"/>
</dbReference>
<evidence type="ECO:0000256" key="2">
    <source>
        <dbReference type="ARBA" id="ARBA00010992"/>
    </source>
</evidence>
<feature type="domain" description="Major facilitator superfamily (MFS) profile" evidence="10">
    <location>
        <begin position="5"/>
        <end position="435"/>
    </location>
</feature>
<feature type="transmembrane region" description="Helical" evidence="9">
    <location>
        <begin position="167"/>
        <end position="185"/>
    </location>
</feature>
<evidence type="ECO:0000256" key="3">
    <source>
        <dbReference type="ARBA" id="ARBA00022448"/>
    </source>
</evidence>
<feature type="transmembrane region" description="Helical" evidence="9">
    <location>
        <begin position="42"/>
        <end position="62"/>
    </location>
</feature>
<evidence type="ECO:0000256" key="1">
    <source>
        <dbReference type="ARBA" id="ARBA00004141"/>
    </source>
</evidence>
<dbReference type="AlphaFoldDB" id="A0A1E4TPL7"/>
<feature type="non-terminal residue" evidence="11">
    <location>
        <position position="1"/>
    </location>
</feature>
<evidence type="ECO:0000313" key="12">
    <source>
        <dbReference type="Proteomes" id="UP000094236"/>
    </source>
</evidence>
<dbReference type="EMBL" id="KV454017">
    <property type="protein sequence ID" value="ODV93705.1"/>
    <property type="molecule type" value="Genomic_DNA"/>
</dbReference>
<accession>A0A1E4TPL7</accession>
<feature type="transmembrane region" description="Helical" evidence="9">
    <location>
        <begin position="74"/>
        <end position="91"/>
    </location>
</feature>
<dbReference type="InterPro" id="IPR020846">
    <property type="entry name" value="MFS_dom"/>
</dbReference>
<feature type="region of interest" description="Disordered" evidence="8">
    <location>
        <begin position="445"/>
        <end position="482"/>
    </location>
</feature>
<dbReference type="InterPro" id="IPR003663">
    <property type="entry name" value="Sugar/inositol_transpt"/>
</dbReference>
<feature type="transmembrane region" description="Helical" evidence="9">
    <location>
        <begin position="287"/>
        <end position="310"/>
    </location>
</feature>
<feature type="non-terminal residue" evidence="11">
    <location>
        <position position="482"/>
    </location>
</feature>
<dbReference type="PROSITE" id="PS00217">
    <property type="entry name" value="SUGAR_TRANSPORT_2"/>
    <property type="match status" value="1"/>
</dbReference>
<dbReference type="PANTHER" id="PTHR48022:SF73">
    <property type="entry name" value="METABOLITE TRANSPORT PROTEIN YDL199C-RELATED"/>
    <property type="match status" value="1"/>
</dbReference>
<keyword evidence="12" id="KW-1185">Reference proteome</keyword>
<keyword evidence="6 9" id="KW-0472">Membrane</keyword>
<dbReference type="OrthoDB" id="648285at2759"/>
<gene>
    <name evidence="11" type="ORF">PACTADRAFT_26995</name>
</gene>
<dbReference type="NCBIfam" id="TIGR00879">
    <property type="entry name" value="SP"/>
    <property type="match status" value="1"/>
</dbReference>
<evidence type="ECO:0000256" key="6">
    <source>
        <dbReference type="ARBA" id="ARBA00023136"/>
    </source>
</evidence>
<dbReference type="GO" id="GO:0016020">
    <property type="term" value="C:membrane"/>
    <property type="evidence" value="ECO:0007669"/>
    <property type="project" value="UniProtKB-SubCell"/>
</dbReference>
<dbReference type="InterPro" id="IPR036259">
    <property type="entry name" value="MFS_trans_sf"/>
</dbReference>
<dbReference type="PANTHER" id="PTHR48022">
    <property type="entry name" value="PLASTIDIC GLUCOSE TRANSPORTER 4"/>
    <property type="match status" value="1"/>
</dbReference>
<dbReference type="Gene3D" id="1.20.1250.20">
    <property type="entry name" value="MFS general substrate transporter like domains"/>
    <property type="match status" value="2"/>
</dbReference>
<proteinExistence type="inferred from homology"/>